<dbReference type="PANTHER" id="PTHR33602:SF1">
    <property type="entry name" value="REGULATORY PROTEIN RECX FAMILY PROTEIN"/>
    <property type="match status" value="1"/>
</dbReference>
<comment type="similarity">
    <text evidence="2">Belongs to the RecX family.</text>
</comment>
<accession>A0ABP7TYC6</accession>
<protein>
    <recommendedName>
        <fullName evidence="3">Regulatory protein RecX</fullName>
    </recommendedName>
</protein>
<gene>
    <name evidence="7" type="ORF">GCM10022386_16450</name>
</gene>
<sequence length="160" mass="18976">MPEKPTLAEATLKLEYYCSYQERCHQEVLDKLYQLGMKSDEIDAIVVHLLQHNFLNEERFARSFARGKHRIKSWGKIRIVNELKQRHISAPNIKAALSEIDDTEYYQIFETLAQRHWNSLTERDGQKKNKKFCDYLLRRGWESQLVYEKMKEFGSSTGSD</sequence>
<proteinExistence type="inferred from homology"/>
<dbReference type="Proteomes" id="UP001500968">
    <property type="component" value="Unassembled WGS sequence"/>
</dbReference>
<keyword evidence="4" id="KW-0963">Cytoplasm</keyword>
<dbReference type="InterPro" id="IPR053925">
    <property type="entry name" value="RecX_HTH_3rd"/>
</dbReference>
<dbReference type="Pfam" id="PF21981">
    <property type="entry name" value="RecX_HTH3"/>
    <property type="match status" value="1"/>
</dbReference>
<evidence type="ECO:0000259" key="6">
    <source>
        <dbReference type="Pfam" id="PF21981"/>
    </source>
</evidence>
<evidence type="ECO:0000256" key="2">
    <source>
        <dbReference type="ARBA" id="ARBA00009695"/>
    </source>
</evidence>
<dbReference type="InterPro" id="IPR036388">
    <property type="entry name" value="WH-like_DNA-bd_sf"/>
</dbReference>
<reference evidence="8" key="1">
    <citation type="journal article" date="2019" name="Int. J. Syst. Evol. Microbiol.">
        <title>The Global Catalogue of Microorganisms (GCM) 10K type strain sequencing project: providing services to taxonomists for standard genome sequencing and annotation.</title>
        <authorList>
            <consortium name="The Broad Institute Genomics Platform"/>
            <consortium name="The Broad Institute Genome Sequencing Center for Infectious Disease"/>
            <person name="Wu L."/>
            <person name="Ma J."/>
        </authorList>
    </citation>
    <scope>NUCLEOTIDE SEQUENCE [LARGE SCALE GENOMIC DNA]</scope>
    <source>
        <strain evidence="8">JCM 17064</strain>
    </source>
</reference>
<evidence type="ECO:0000256" key="1">
    <source>
        <dbReference type="ARBA" id="ARBA00004496"/>
    </source>
</evidence>
<dbReference type="InterPro" id="IPR053924">
    <property type="entry name" value="RecX_HTH_2nd"/>
</dbReference>
<evidence type="ECO:0000256" key="4">
    <source>
        <dbReference type="ARBA" id="ARBA00022490"/>
    </source>
</evidence>
<comment type="caution">
    <text evidence="7">The sequence shown here is derived from an EMBL/GenBank/DDBJ whole genome shotgun (WGS) entry which is preliminary data.</text>
</comment>
<dbReference type="RefSeq" id="WP_324689290.1">
    <property type="nucleotide sequence ID" value="NZ_BAABCR010000015.1"/>
</dbReference>
<feature type="domain" description="RecX second three-helical" evidence="5">
    <location>
        <begin position="56"/>
        <end position="97"/>
    </location>
</feature>
<dbReference type="InterPro" id="IPR003783">
    <property type="entry name" value="Regulatory_RecX"/>
</dbReference>
<comment type="subcellular location">
    <subcellularLocation>
        <location evidence="1">Cytoplasm</location>
    </subcellularLocation>
</comment>
<name>A0ABP7TYC6_9FLAO</name>
<dbReference type="PANTHER" id="PTHR33602">
    <property type="entry name" value="REGULATORY PROTEIN RECX FAMILY PROTEIN"/>
    <property type="match status" value="1"/>
</dbReference>
<organism evidence="7 8">
    <name type="scientific">Flavobacterium cheonhonense</name>
    <dbReference type="NCBI Taxonomy" id="706185"/>
    <lineage>
        <taxon>Bacteria</taxon>
        <taxon>Pseudomonadati</taxon>
        <taxon>Bacteroidota</taxon>
        <taxon>Flavobacteriia</taxon>
        <taxon>Flavobacteriales</taxon>
        <taxon>Flavobacteriaceae</taxon>
        <taxon>Flavobacterium</taxon>
    </lineage>
</organism>
<evidence type="ECO:0000256" key="3">
    <source>
        <dbReference type="ARBA" id="ARBA00018111"/>
    </source>
</evidence>
<keyword evidence="8" id="KW-1185">Reference proteome</keyword>
<evidence type="ECO:0000313" key="7">
    <source>
        <dbReference type="EMBL" id="GAA4032881.1"/>
    </source>
</evidence>
<dbReference type="Pfam" id="PF02631">
    <property type="entry name" value="RecX_HTH2"/>
    <property type="match status" value="1"/>
</dbReference>
<feature type="domain" description="RecX third three-helical" evidence="6">
    <location>
        <begin position="104"/>
        <end position="148"/>
    </location>
</feature>
<dbReference type="EMBL" id="BAABCR010000015">
    <property type="protein sequence ID" value="GAA4032881.1"/>
    <property type="molecule type" value="Genomic_DNA"/>
</dbReference>
<dbReference type="Gene3D" id="1.10.10.10">
    <property type="entry name" value="Winged helix-like DNA-binding domain superfamily/Winged helix DNA-binding domain"/>
    <property type="match status" value="1"/>
</dbReference>
<evidence type="ECO:0000259" key="5">
    <source>
        <dbReference type="Pfam" id="PF02631"/>
    </source>
</evidence>
<evidence type="ECO:0000313" key="8">
    <source>
        <dbReference type="Proteomes" id="UP001500968"/>
    </source>
</evidence>